<gene>
    <name evidence="1" type="ORF">M3P09_08520</name>
</gene>
<comment type="caution">
    <text evidence="1">The sequence shown here is derived from an EMBL/GenBank/DDBJ whole genome shotgun (WGS) entry which is preliminary data.</text>
</comment>
<evidence type="ECO:0000313" key="1">
    <source>
        <dbReference type="EMBL" id="MCL6295034.1"/>
    </source>
</evidence>
<dbReference type="PROSITE" id="PS51257">
    <property type="entry name" value="PROKAR_LIPOPROTEIN"/>
    <property type="match status" value="1"/>
</dbReference>
<keyword evidence="2" id="KW-1185">Reference proteome</keyword>
<evidence type="ECO:0008006" key="3">
    <source>
        <dbReference type="Google" id="ProtNLM"/>
    </source>
</evidence>
<reference evidence="1" key="1">
    <citation type="submission" date="2022-05" db="EMBL/GenBank/DDBJ databases">
        <authorList>
            <person name="Park J.-S."/>
        </authorList>
    </citation>
    <scope>NUCLEOTIDE SEQUENCE</scope>
    <source>
        <strain evidence="1">2012CJ34-3</strain>
    </source>
</reference>
<organism evidence="1 2">
    <name type="scientific">Jejuia spongiicola</name>
    <dbReference type="NCBI Taxonomy" id="2942207"/>
    <lineage>
        <taxon>Bacteria</taxon>
        <taxon>Pseudomonadati</taxon>
        <taxon>Bacteroidota</taxon>
        <taxon>Flavobacteriia</taxon>
        <taxon>Flavobacteriales</taxon>
        <taxon>Flavobacteriaceae</taxon>
        <taxon>Jejuia</taxon>
    </lineage>
</organism>
<proteinExistence type="predicted"/>
<dbReference type="Proteomes" id="UP001165381">
    <property type="component" value="Unassembled WGS sequence"/>
</dbReference>
<accession>A0ABT0QDG3</accession>
<sequence>MKKTIFFLIVLALTTSSCIEMLQKAGEGLNSTPATTSESNYKTVGIDSLFEIDIPIYMKPLPELNPEAILQYANIYKETYFVVITENKEEYIGLFKRYGEFDNKLPVIENYKNAQKALFIESIDNARIQEYGLANINDYPARQIKIIGEVDGIKAAYIVAFIEGESDIFMLMNWTTDNRLTKFENSFEYINASFKLID</sequence>
<dbReference type="EMBL" id="JAMFLZ010000003">
    <property type="protein sequence ID" value="MCL6295034.1"/>
    <property type="molecule type" value="Genomic_DNA"/>
</dbReference>
<dbReference type="RefSeq" id="WP_249972795.1">
    <property type="nucleotide sequence ID" value="NZ_JAMFLZ010000003.1"/>
</dbReference>
<protein>
    <recommendedName>
        <fullName evidence="3">Lipoprotein</fullName>
    </recommendedName>
</protein>
<evidence type="ECO:0000313" key="2">
    <source>
        <dbReference type="Proteomes" id="UP001165381"/>
    </source>
</evidence>
<name>A0ABT0QDG3_9FLAO</name>